<dbReference type="GO" id="GO:0005975">
    <property type="term" value="P:carbohydrate metabolic process"/>
    <property type="evidence" value="ECO:0007669"/>
    <property type="project" value="InterPro"/>
</dbReference>
<name>A0A0E3ZTY8_9BACT</name>
<sequence length="243" mass="26205">MTIQKFPDHATLSQYTAEHLAAIINQKPDATLCLASGDTPIETYHRFVELVKAGRVDVSQCTFVGLDEWVGFGPDDFGSCSYYVFRDLFVPLALRPDQIHVFDAKAADLTAECTRIDALIQAKGGLDVLLVGMGMNGHIALNEPGTSFTLGCHISELAESTKTVGQKYFEKETTLTQGITLGLRHLTEAHQVILLVSGAKKAGILRDALQGPVSEQIPASIMQTHPNAQIWVDEAAGSLLAGV</sequence>
<gene>
    <name evidence="3" type="ORF">SD10_04495</name>
</gene>
<dbReference type="OrthoDB" id="9791139at2"/>
<evidence type="ECO:0000313" key="4">
    <source>
        <dbReference type="Proteomes" id="UP000033054"/>
    </source>
</evidence>
<accession>A0A0E3ZTY8</accession>
<dbReference type="InterPro" id="IPR004547">
    <property type="entry name" value="Glucosamine6P_isomerase"/>
</dbReference>
<dbReference type="PANTHER" id="PTHR11280:SF5">
    <property type="entry name" value="GLUCOSAMINE-6-PHOSPHATE ISOMERASE"/>
    <property type="match status" value="1"/>
</dbReference>
<keyword evidence="1" id="KW-0378">Hydrolase</keyword>
<dbReference type="EMBL" id="CP010429">
    <property type="protein sequence ID" value="AKD54275.1"/>
    <property type="molecule type" value="Genomic_DNA"/>
</dbReference>
<dbReference type="Gene3D" id="3.40.50.1360">
    <property type="match status" value="1"/>
</dbReference>
<dbReference type="PROSITE" id="PS01161">
    <property type="entry name" value="GLC_GALNAC_ISOMERASE"/>
    <property type="match status" value="1"/>
</dbReference>
<dbReference type="RefSeq" id="WP_046375871.1">
    <property type="nucleotide sequence ID" value="NZ_CP010429.1"/>
</dbReference>
<reference evidence="3 4" key="1">
    <citation type="journal article" date="2014" name="Curr. Microbiol.">
        <title>Spirosoma radiotolerans sp. nov., a gamma-radiation-resistant bacterium isolated from gamma ray-irradiated soil.</title>
        <authorList>
            <person name="Lee J.J."/>
            <person name="Srinivasan S."/>
            <person name="Lim S."/>
            <person name="Joe M."/>
            <person name="Im S."/>
            <person name="Bae S.I."/>
            <person name="Park K.R."/>
            <person name="Han J.H."/>
            <person name="Park S.H."/>
            <person name="Joo B.M."/>
            <person name="Park S.J."/>
            <person name="Kim M.K."/>
        </authorList>
    </citation>
    <scope>NUCLEOTIDE SEQUENCE [LARGE SCALE GENOMIC DNA]</scope>
    <source>
        <strain evidence="3 4">DG5A</strain>
    </source>
</reference>
<protein>
    <submittedName>
        <fullName evidence="3">Glucosamine-6-phosphate deaminase</fullName>
    </submittedName>
</protein>
<dbReference type="KEGG" id="srd:SD10_04495"/>
<evidence type="ECO:0000259" key="2">
    <source>
        <dbReference type="Pfam" id="PF01182"/>
    </source>
</evidence>
<dbReference type="PATRIC" id="fig|1379870.5.peg.977"/>
<dbReference type="GO" id="GO:0006043">
    <property type="term" value="P:glucosamine catabolic process"/>
    <property type="evidence" value="ECO:0007669"/>
    <property type="project" value="TreeGrafter"/>
</dbReference>
<dbReference type="GO" id="GO:0019262">
    <property type="term" value="P:N-acetylneuraminate catabolic process"/>
    <property type="evidence" value="ECO:0007669"/>
    <property type="project" value="TreeGrafter"/>
</dbReference>
<dbReference type="GO" id="GO:0006046">
    <property type="term" value="P:N-acetylglucosamine catabolic process"/>
    <property type="evidence" value="ECO:0007669"/>
    <property type="project" value="TreeGrafter"/>
</dbReference>
<evidence type="ECO:0000256" key="1">
    <source>
        <dbReference type="ARBA" id="ARBA00022801"/>
    </source>
</evidence>
<dbReference type="InterPro" id="IPR018321">
    <property type="entry name" value="Glucosamine6P_isomerase_CS"/>
</dbReference>
<keyword evidence="4" id="KW-1185">Reference proteome</keyword>
<dbReference type="HOGENOM" id="CLU_049611_1_1_10"/>
<feature type="domain" description="Glucosamine/galactosamine-6-phosphate isomerase" evidence="2">
    <location>
        <begin position="11"/>
        <end position="230"/>
    </location>
</feature>
<dbReference type="GO" id="GO:0004342">
    <property type="term" value="F:glucosamine-6-phosphate deaminase activity"/>
    <property type="evidence" value="ECO:0007669"/>
    <property type="project" value="InterPro"/>
</dbReference>
<dbReference type="InterPro" id="IPR006148">
    <property type="entry name" value="Glc/Gal-6P_isomerase"/>
</dbReference>
<dbReference type="SUPFAM" id="SSF100950">
    <property type="entry name" value="NagB/RpiA/CoA transferase-like"/>
    <property type="match status" value="1"/>
</dbReference>
<dbReference type="AlphaFoldDB" id="A0A0E3ZTY8"/>
<dbReference type="STRING" id="1379870.SD10_04495"/>
<dbReference type="GO" id="GO:0042802">
    <property type="term" value="F:identical protein binding"/>
    <property type="evidence" value="ECO:0007669"/>
    <property type="project" value="TreeGrafter"/>
</dbReference>
<dbReference type="InterPro" id="IPR037171">
    <property type="entry name" value="NagB/RpiA_transferase-like"/>
</dbReference>
<proteinExistence type="predicted"/>
<dbReference type="Pfam" id="PF01182">
    <property type="entry name" value="Glucosamine_iso"/>
    <property type="match status" value="1"/>
</dbReference>
<dbReference type="GO" id="GO:0005737">
    <property type="term" value="C:cytoplasm"/>
    <property type="evidence" value="ECO:0007669"/>
    <property type="project" value="TreeGrafter"/>
</dbReference>
<organism evidence="3 4">
    <name type="scientific">Spirosoma radiotolerans</name>
    <dbReference type="NCBI Taxonomy" id="1379870"/>
    <lineage>
        <taxon>Bacteria</taxon>
        <taxon>Pseudomonadati</taxon>
        <taxon>Bacteroidota</taxon>
        <taxon>Cytophagia</taxon>
        <taxon>Cytophagales</taxon>
        <taxon>Cytophagaceae</taxon>
        <taxon>Spirosoma</taxon>
    </lineage>
</organism>
<evidence type="ECO:0000313" key="3">
    <source>
        <dbReference type="EMBL" id="AKD54275.1"/>
    </source>
</evidence>
<dbReference type="CDD" id="cd01399">
    <property type="entry name" value="GlcN6P_deaminase"/>
    <property type="match status" value="1"/>
</dbReference>
<dbReference type="Proteomes" id="UP000033054">
    <property type="component" value="Chromosome"/>
</dbReference>
<dbReference type="PANTHER" id="PTHR11280">
    <property type="entry name" value="GLUCOSAMINE-6-PHOSPHATE ISOMERASE"/>
    <property type="match status" value="1"/>
</dbReference>